<dbReference type="AlphaFoldDB" id="A0AAV5UEE6"/>
<dbReference type="EMBL" id="BTSX01000006">
    <property type="protein sequence ID" value="GMT04389.1"/>
    <property type="molecule type" value="Genomic_DNA"/>
</dbReference>
<protein>
    <submittedName>
        <fullName evidence="1">Uncharacterized protein</fullName>
    </submittedName>
</protein>
<gene>
    <name evidence="1" type="ORF">PENTCL1PPCAC_26563</name>
</gene>
<dbReference type="Proteomes" id="UP001432027">
    <property type="component" value="Unassembled WGS sequence"/>
</dbReference>
<proteinExistence type="predicted"/>
<accession>A0AAV5UEE6</accession>
<evidence type="ECO:0000313" key="2">
    <source>
        <dbReference type="Proteomes" id="UP001432027"/>
    </source>
</evidence>
<name>A0AAV5UEE6_9BILA</name>
<keyword evidence="2" id="KW-1185">Reference proteome</keyword>
<comment type="caution">
    <text evidence="1">The sequence shown here is derived from an EMBL/GenBank/DDBJ whole genome shotgun (WGS) entry which is preliminary data.</text>
</comment>
<organism evidence="1 2">
    <name type="scientific">Pristionchus entomophagus</name>
    <dbReference type="NCBI Taxonomy" id="358040"/>
    <lineage>
        <taxon>Eukaryota</taxon>
        <taxon>Metazoa</taxon>
        <taxon>Ecdysozoa</taxon>
        <taxon>Nematoda</taxon>
        <taxon>Chromadorea</taxon>
        <taxon>Rhabditida</taxon>
        <taxon>Rhabditina</taxon>
        <taxon>Diplogasteromorpha</taxon>
        <taxon>Diplogasteroidea</taxon>
        <taxon>Neodiplogasteridae</taxon>
        <taxon>Pristionchus</taxon>
    </lineage>
</organism>
<sequence>MDSDSIIDDAARCSTWPSAPTQHRSLAIMRPPLSLPPDAFDRSITGREDAVGQVRLVFRCLPSRSRDDVIHNSLSSHRQLSIGPDYRNPRATAATVCDSSRLVCEWNEQ</sequence>
<reference evidence="1" key="1">
    <citation type="submission" date="2023-10" db="EMBL/GenBank/DDBJ databases">
        <title>Genome assembly of Pristionchus species.</title>
        <authorList>
            <person name="Yoshida K."/>
            <person name="Sommer R.J."/>
        </authorList>
    </citation>
    <scope>NUCLEOTIDE SEQUENCE</scope>
    <source>
        <strain evidence="1">RS0144</strain>
    </source>
</reference>
<evidence type="ECO:0000313" key="1">
    <source>
        <dbReference type="EMBL" id="GMT04389.1"/>
    </source>
</evidence>